<feature type="region of interest" description="Disordered" evidence="2">
    <location>
        <begin position="384"/>
        <end position="403"/>
    </location>
</feature>
<dbReference type="PROSITE" id="PS50994">
    <property type="entry name" value="INTEGRASE"/>
    <property type="match status" value="1"/>
</dbReference>
<dbReference type="InterPro" id="IPR036397">
    <property type="entry name" value="RNaseH_sf"/>
</dbReference>
<dbReference type="Pfam" id="PF00665">
    <property type="entry name" value="rve"/>
    <property type="match status" value="1"/>
</dbReference>
<sequence>MFKRNGDKPPLKVIFDKNQRLDILTRAHEGLGHRGEQAVFETIRIRFFWPHMFNDVRHHVRSCHECQIRSTRRVEVPLTISTPSTVWSKIYVDIMLMPLAKGYRYIVAARDDLSRASEGRALRRADSKTLMKFFWEQIYCRYGAVGEVVTDNGSEVKGAFKLLLERMGIPQITISPYNSKANGVVERGHFIIRESIVKACEGNIAKWPEKVQEAFFADKITISKVTGFSPYYLLHGVHPVLPFDLTESTFLVKGFKSGMSRADLLTLRMRQIQKRQTDLDRAAAQLTKFRIRSKEKFEKKFQKRMQFGPFDPGDLVLVRHTEIEKSLDRKAKPRYRGPYQIVRRNQGGAYILSELSGEIMREKYAAFRILPYIARDRKAQRIMQSRYRGGSTEPKDSSSEEED</sequence>
<evidence type="ECO:0000313" key="4">
    <source>
        <dbReference type="EMBL" id="ETW76124.1"/>
    </source>
</evidence>
<gene>
    <name evidence="5" type="ORF">HETIRDRAFT_329267</name>
    <name evidence="4" type="ORF">HETIRDRAFT_329349</name>
</gene>
<dbReference type="EMBL" id="KI925465">
    <property type="protein sequence ID" value="ETW76124.1"/>
    <property type="molecule type" value="Genomic_DNA"/>
</dbReference>
<accession>W4JUZ0</accession>
<evidence type="ECO:0000313" key="5">
    <source>
        <dbReference type="EMBL" id="ETW76900.1"/>
    </source>
</evidence>
<evidence type="ECO:0000256" key="1">
    <source>
        <dbReference type="ARBA" id="ARBA00022884"/>
    </source>
</evidence>
<dbReference type="Gene3D" id="3.30.420.10">
    <property type="entry name" value="Ribonuclease H-like superfamily/Ribonuclease H"/>
    <property type="match status" value="1"/>
</dbReference>
<dbReference type="Gene3D" id="1.10.340.70">
    <property type="match status" value="1"/>
</dbReference>
<dbReference type="InterPro" id="IPR041588">
    <property type="entry name" value="Integrase_H2C2"/>
</dbReference>
<keyword evidence="6" id="KW-1185">Reference proteome</keyword>
<protein>
    <recommendedName>
        <fullName evidence="3">Integrase catalytic domain-containing protein</fullName>
    </recommendedName>
</protein>
<evidence type="ECO:0000256" key="2">
    <source>
        <dbReference type="SAM" id="MobiDB-lite"/>
    </source>
</evidence>
<dbReference type="InterPro" id="IPR050951">
    <property type="entry name" value="Retrovirus_Pol_polyprotein"/>
</dbReference>
<dbReference type="GO" id="GO:0015074">
    <property type="term" value="P:DNA integration"/>
    <property type="evidence" value="ECO:0007669"/>
    <property type="project" value="InterPro"/>
</dbReference>
<dbReference type="GO" id="GO:0005634">
    <property type="term" value="C:nucleus"/>
    <property type="evidence" value="ECO:0007669"/>
    <property type="project" value="UniProtKB-ARBA"/>
</dbReference>
<dbReference type="KEGG" id="hir:HETIRDRAFT_329349"/>
<dbReference type="GeneID" id="20671485"/>
<dbReference type="Proteomes" id="UP000030671">
    <property type="component" value="Unassembled WGS sequence"/>
</dbReference>
<keyword evidence="1" id="KW-0694">RNA-binding</keyword>
<evidence type="ECO:0000259" key="3">
    <source>
        <dbReference type="PROSITE" id="PS50994"/>
    </source>
</evidence>
<dbReference type="AlphaFoldDB" id="W4JUZ0"/>
<dbReference type="PANTHER" id="PTHR37984">
    <property type="entry name" value="PROTEIN CBG26694"/>
    <property type="match status" value="1"/>
</dbReference>
<organism evidence="5 6">
    <name type="scientific">Heterobasidion irregulare (strain TC 32-1)</name>
    <dbReference type="NCBI Taxonomy" id="747525"/>
    <lineage>
        <taxon>Eukaryota</taxon>
        <taxon>Fungi</taxon>
        <taxon>Dikarya</taxon>
        <taxon>Basidiomycota</taxon>
        <taxon>Agaricomycotina</taxon>
        <taxon>Agaricomycetes</taxon>
        <taxon>Russulales</taxon>
        <taxon>Bondarzewiaceae</taxon>
        <taxon>Heterobasidion</taxon>
        <taxon>Heterobasidion annosum species complex</taxon>
    </lineage>
</organism>
<dbReference type="HOGENOM" id="CLU_000384_22_0_1"/>
<dbReference type="EMBL" id="KI925464">
    <property type="protein sequence ID" value="ETW76900.1"/>
    <property type="molecule type" value="Genomic_DNA"/>
</dbReference>
<proteinExistence type="predicted"/>
<dbReference type="KEGG" id="hir:HETIRDRAFT_329267"/>
<dbReference type="InterPro" id="IPR001584">
    <property type="entry name" value="Integrase_cat-core"/>
</dbReference>
<dbReference type="GeneID" id="20671480"/>
<dbReference type="InterPro" id="IPR012337">
    <property type="entry name" value="RNaseH-like_sf"/>
</dbReference>
<evidence type="ECO:0000313" key="6">
    <source>
        <dbReference type="Proteomes" id="UP000030671"/>
    </source>
</evidence>
<dbReference type="RefSeq" id="XP_009552342.1">
    <property type="nucleotide sequence ID" value="XM_009554047.1"/>
</dbReference>
<dbReference type="RefSeq" id="XP_009551764.1">
    <property type="nucleotide sequence ID" value="XM_009553469.1"/>
</dbReference>
<dbReference type="SUPFAM" id="SSF53098">
    <property type="entry name" value="Ribonuclease H-like"/>
    <property type="match status" value="1"/>
</dbReference>
<name>W4JUZ0_HETIT</name>
<feature type="compositionally biased region" description="Basic and acidic residues" evidence="2">
    <location>
        <begin position="393"/>
        <end position="403"/>
    </location>
</feature>
<dbReference type="GO" id="GO:0003723">
    <property type="term" value="F:RNA binding"/>
    <property type="evidence" value="ECO:0007669"/>
    <property type="project" value="UniProtKB-KW"/>
</dbReference>
<dbReference type="OrthoDB" id="444848at2759"/>
<reference evidence="5 6" key="1">
    <citation type="journal article" date="2012" name="New Phytol.">
        <title>Insight into trade-off between wood decay and parasitism from the genome of a fungal forest pathogen.</title>
        <authorList>
            <person name="Olson A."/>
            <person name="Aerts A."/>
            <person name="Asiegbu F."/>
            <person name="Belbahri L."/>
            <person name="Bouzid O."/>
            <person name="Broberg A."/>
            <person name="Canback B."/>
            <person name="Coutinho P.M."/>
            <person name="Cullen D."/>
            <person name="Dalman K."/>
            <person name="Deflorio G."/>
            <person name="van Diepen L.T."/>
            <person name="Dunand C."/>
            <person name="Duplessis S."/>
            <person name="Durling M."/>
            <person name="Gonthier P."/>
            <person name="Grimwood J."/>
            <person name="Fossdal C.G."/>
            <person name="Hansson D."/>
            <person name="Henrissat B."/>
            <person name="Hietala A."/>
            <person name="Himmelstrand K."/>
            <person name="Hoffmeister D."/>
            <person name="Hogberg N."/>
            <person name="James T.Y."/>
            <person name="Karlsson M."/>
            <person name="Kohler A."/>
            <person name="Kues U."/>
            <person name="Lee Y.H."/>
            <person name="Lin Y.C."/>
            <person name="Lind M."/>
            <person name="Lindquist E."/>
            <person name="Lombard V."/>
            <person name="Lucas S."/>
            <person name="Lunden K."/>
            <person name="Morin E."/>
            <person name="Murat C."/>
            <person name="Park J."/>
            <person name="Raffaello T."/>
            <person name="Rouze P."/>
            <person name="Salamov A."/>
            <person name="Schmutz J."/>
            <person name="Solheim H."/>
            <person name="Stahlberg J."/>
            <person name="Velez H."/>
            <person name="de Vries R.P."/>
            <person name="Wiebenga A."/>
            <person name="Woodward S."/>
            <person name="Yakovlev I."/>
            <person name="Garbelotto M."/>
            <person name="Martin F."/>
            <person name="Grigoriev I.V."/>
            <person name="Stenlid J."/>
        </authorList>
    </citation>
    <scope>NUCLEOTIDE SEQUENCE [LARGE SCALE GENOMIC DNA]</scope>
    <source>
        <strain evidence="5 6">TC 32-1</strain>
    </source>
</reference>
<dbReference type="Pfam" id="PF17921">
    <property type="entry name" value="Integrase_H2C2"/>
    <property type="match status" value="1"/>
</dbReference>
<dbReference type="PANTHER" id="PTHR37984:SF5">
    <property type="entry name" value="PROTEIN NYNRIN-LIKE"/>
    <property type="match status" value="1"/>
</dbReference>
<dbReference type="eggNOG" id="KOG0017">
    <property type="taxonomic scope" value="Eukaryota"/>
</dbReference>
<feature type="domain" description="Integrase catalytic" evidence="3">
    <location>
        <begin position="79"/>
        <end position="238"/>
    </location>
</feature>